<proteinExistence type="predicted"/>
<dbReference type="SUPFAM" id="SSF53383">
    <property type="entry name" value="PLP-dependent transferases"/>
    <property type="match status" value="1"/>
</dbReference>
<dbReference type="OrthoDB" id="9804366at2"/>
<dbReference type="InterPro" id="IPR000192">
    <property type="entry name" value="Aminotrans_V_dom"/>
</dbReference>
<protein>
    <submittedName>
        <fullName evidence="3">Aminotransferase class V-fold PLP-dependent enzyme</fullName>
    </submittedName>
</protein>
<dbReference type="InterPro" id="IPR015421">
    <property type="entry name" value="PyrdxlP-dep_Trfase_major"/>
</dbReference>
<evidence type="ECO:0000256" key="1">
    <source>
        <dbReference type="ARBA" id="ARBA00022898"/>
    </source>
</evidence>
<comment type="caution">
    <text evidence="3">The sequence shown here is derived from an EMBL/GenBank/DDBJ whole genome shotgun (WGS) entry which is preliminary data.</text>
</comment>
<organism evidence="3 4">
    <name type="scientific">Roseospira marina</name>
    <dbReference type="NCBI Taxonomy" id="140057"/>
    <lineage>
        <taxon>Bacteria</taxon>
        <taxon>Pseudomonadati</taxon>
        <taxon>Pseudomonadota</taxon>
        <taxon>Alphaproteobacteria</taxon>
        <taxon>Rhodospirillales</taxon>
        <taxon>Rhodospirillaceae</taxon>
        <taxon>Roseospira</taxon>
    </lineage>
</organism>
<name>A0A5M6IBU0_9PROT</name>
<dbReference type="Proteomes" id="UP000324065">
    <property type="component" value="Unassembled WGS sequence"/>
</dbReference>
<dbReference type="InterPro" id="IPR015424">
    <property type="entry name" value="PyrdxlP-dep_Trfase"/>
</dbReference>
<keyword evidence="3" id="KW-0808">Transferase</keyword>
<dbReference type="Gene3D" id="3.40.640.10">
    <property type="entry name" value="Type I PLP-dependent aspartate aminotransferase-like (Major domain)"/>
    <property type="match status" value="1"/>
</dbReference>
<reference evidence="3 4" key="1">
    <citation type="submission" date="2019-09" db="EMBL/GenBank/DDBJ databases">
        <title>Genome sequence of Roseospira marina, one of the more divergent members of the non-sulfur purple photosynthetic bacterial family, the Rhodospirillaceae.</title>
        <authorList>
            <person name="Meyer T."/>
            <person name="Kyndt J."/>
        </authorList>
    </citation>
    <scope>NUCLEOTIDE SEQUENCE [LARGE SCALE GENOMIC DNA]</scope>
    <source>
        <strain evidence="3 4">DSM 15113</strain>
    </source>
</reference>
<accession>A0A5M6IBU0</accession>
<feature type="domain" description="Aminotransferase class V" evidence="2">
    <location>
        <begin position="75"/>
        <end position="447"/>
    </location>
</feature>
<dbReference type="GO" id="GO:0008483">
    <property type="term" value="F:transaminase activity"/>
    <property type="evidence" value="ECO:0007669"/>
    <property type="project" value="UniProtKB-KW"/>
</dbReference>
<keyword evidence="4" id="KW-1185">Reference proteome</keyword>
<evidence type="ECO:0000313" key="4">
    <source>
        <dbReference type="Proteomes" id="UP000324065"/>
    </source>
</evidence>
<keyword evidence="1" id="KW-0663">Pyridoxal phosphate</keyword>
<evidence type="ECO:0000313" key="3">
    <source>
        <dbReference type="EMBL" id="KAA5605713.1"/>
    </source>
</evidence>
<dbReference type="PANTHER" id="PTHR43092:SF6">
    <property type="entry name" value="BLR1280 PROTEIN"/>
    <property type="match status" value="1"/>
</dbReference>
<dbReference type="Pfam" id="PF00266">
    <property type="entry name" value="Aminotran_5"/>
    <property type="match status" value="1"/>
</dbReference>
<dbReference type="Gene3D" id="3.90.1150.10">
    <property type="entry name" value="Aspartate Aminotransferase, domain 1"/>
    <property type="match status" value="1"/>
</dbReference>
<dbReference type="EMBL" id="VWPJ01000007">
    <property type="protein sequence ID" value="KAA5605713.1"/>
    <property type="molecule type" value="Genomic_DNA"/>
</dbReference>
<dbReference type="AlphaFoldDB" id="A0A5M6IBU0"/>
<evidence type="ECO:0000259" key="2">
    <source>
        <dbReference type="Pfam" id="PF00266"/>
    </source>
</evidence>
<keyword evidence="3" id="KW-0032">Aminotransferase</keyword>
<dbReference type="PANTHER" id="PTHR43092">
    <property type="entry name" value="L-CYSTEINE DESULFHYDRASE"/>
    <property type="match status" value="1"/>
</dbReference>
<dbReference type="PROSITE" id="PS51318">
    <property type="entry name" value="TAT"/>
    <property type="match status" value="1"/>
</dbReference>
<sequence length="457" mass="49505">MGGTTMAPLPRTHDPRRRRFLAGSAALAAGGLFTRAAAAERTPPNLPQIRQTNDDIDWAAVRSQFILPPDMVYMNSGSEGSMPGFVLNNLAQYSTQWAKNPSYSYFSDPELGQYQTVNRERVARFLGTQADNICLTNNTTMGLAMATLGINLESGDEILTTNQEHYSLLSPLDVLARRWGVQIRELAIPIPPSSPEQIIEIFESAITAKTKAVCFSHVTWTNGLRMPVAAICAIMRDRGEITTIIDGAQAPGAVALNLPELACDYYAGPGHKWLSGPPGTGFLFARNAASVPVDLWPILSEDALVMDQYPITTVLQIRGCNNTPSFEAMCDVMDFEGAIGQDAIAQRLATLNRRVKTMAVSRWGEACLFTSLDPALSAGIAAFVPSADPAKRHDQSFVSGVVTALQDRGIWARMTQFPDPAAPAEATTYTLRVSTNIFNDSQDIDVLFAALDTITSG</sequence>
<dbReference type="InterPro" id="IPR015422">
    <property type="entry name" value="PyrdxlP-dep_Trfase_small"/>
</dbReference>
<gene>
    <name evidence="3" type="ORF">F1188_08790</name>
</gene>
<dbReference type="InterPro" id="IPR006311">
    <property type="entry name" value="TAT_signal"/>
</dbReference>